<evidence type="ECO:0000313" key="14">
    <source>
        <dbReference type="Proteomes" id="UP000294847"/>
    </source>
</evidence>
<dbReference type="GO" id="GO:0031965">
    <property type="term" value="C:nuclear membrane"/>
    <property type="evidence" value="ECO:0007669"/>
    <property type="project" value="UniProtKB-SubCell"/>
</dbReference>
<reference evidence="13 14" key="1">
    <citation type="journal article" date="2019" name="Mol. Biol. Evol.">
        <title>Blast fungal genomes show frequent chromosomal changes, gene gains and losses, and effector gene turnover.</title>
        <authorList>
            <person name="Gomez Luciano L.B."/>
            <person name="Jason Tsai I."/>
            <person name="Chuma I."/>
            <person name="Tosa Y."/>
            <person name="Chen Y.H."/>
            <person name="Li J.Y."/>
            <person name="Li M.Y."/>
            <person name="Jade Lu M.Y."/>
            <person name="Nakayashiki H."/>
            <person name="Li W.H."/>
        </authorList>
    </citation>
    <scope>NUCLEOTIDE SEQUENCE [LARGE SCALE GENOMIC DNA]</scope>
    <source>
        <strain evidence="13">MZ5-1-6</strain>
    </source>
</reference>
<evidence type="ECO:0000256" key="1">
    <source>
        <dbReference type="ARBA" id="ARBA00004389"/>
    </source>
</evidence>
<dbReference type="GO" id="GO:0004577">
    <property type="term" value="F:N-acetylglucosaminyldiphosphodolichol N-acetylglucosaminyltransferase activity"/>
    <property type="evidence" value="ECO:0007669"/>
    <property type="project" value="TreeGrafter"/>
</dbReference>
<evidence type="ECO:0000256" key="9">
    <source>
        <dbReference type="ARBA" id="ARBA00023136"/>
    </source>
</evidence>
<evidence type="ECO:0000256" key="12">
    <source>
        <dbReference type="SAM" id="Phobius"/>
    </source>
</evidence>
<evidence type="ECO:0000256" key="3">
    <source>
        <dbReference type="ARBA" id="ARBA00009731"/>
    </source>
</evidence>
<dbReference type="AlphaFoldDB" id="A0A4P7NQY5"/>
<keyword evidence="7" id="KW-0256">Endoplasmic reticulum</keyword>
<dbReference type="GO" id="GO:0043541">
    <property type="term" value="C:UDP-N-acetylglucosamine transferase complex"/>
    <property type="evidence" value="ECO:0007669"/>
    <property type="project" value="TreeGrafter"/>
</dbReference>
<evidence type="ECO:0000256" key="11">
    <source>
        <dbReference type="SAM" id="MobiDB-lite"/>
    </source>
</evidence>
<feature type="compositionally biased region" description="Basic and acidic residues" evidence="11">
    <location>
        <begin position="7"/>
        <end position="20"/>
    </location>
</feature>
<proteinExistence type="inferred from homology"/>
<feature type="transmembrane region" description="Helical" evidence="12">
    <location>
        <begin position="71"/>
        <end position="88"/>
    </location>
</feature>
<feature type="transmembrane region" description="Helical" evidence="12">
    <location>
        <begin position="44"/>
        <end position="65"/>
    </location>
</feature>
<dbReference type="Proteomes" id="UP000294847">
    <property type="component" value="Chromosome 6"/>
</dbReference>
<protein>
    <recommendedName>
        <fullName evidence="5">UDP-N-acetylglucosamine transferase subunit ALG14</fullName>
    </recommendedName>
    <alternativeName>
        <fullName evidence="10">Asparagine-linked glycosylation protein 14</fullName>
    </alternativeName>
</protein>
<dbReference type="PANTHER" id="PTHR12154">
    <property type="entry name" value="GLYCOSYL TRANSFERASE-RELATED"/>
    <property type="match status" value="1"/>
</dbReference>
<evidence type="ECO:0000256" key="10">
    <source>
        <dbReference type="ARBA" id="ARBA00032062"/>
    </source>
</evidence>
<evidence type="ECO:0000256" key="8">
    <source>
        <dbReference type="ARBA" id="ARBA00022989"/>
    </source>
</evidence>
<evidence type="ECO:0000256" key="2">
    <source>
        <dbReference type="ARBA" id="ARBA00004590"/>
    </source>
</evidence>
<dbReference type="Pfam" id="PF08660">
    <property type="entry name" value="Alg14"/>
    <property type="match status" value="1"/>
</dbReference>
<keyword evidence="9 12" id="KW-0472">Membrane</keyword>
<comment type="similarity">
    <text evidence="3">Belongs to the ALG14 family.</text>
</comment>
<dbReference type="PANTHER" id="PTHR12154:SF4">
    <property type="entry name" value="UDP-N-ACETYLGLUCOSAMINE TRANSFERASE SUBUNIT ALG14 HOMOLOG"/>
    <property type="match status" value="1"/>
</dbReference>
<dbReference type="GO" id="GO:0006488">
    <property type="term" value="P:dolichol-linked oligosaccharide biosynthetic process"/>
    <property type="evidence" value="ECO:0007669"/>
    <property type="project" value="InterPro"/>
</dbReference>
<feature type="transmembrane region" description="Helical" evidence="12">
    <location>
        <begin position="198"/>
        <end position="218"/>
    </location>
</feature>
<evidence type="ECO:0000256" key="7">
    <source>
        <dbReference type="ARBA" id="ARBA00022824"/>
    </source>
</evidence>
<name>A0A4P7NQY5_PYROR</name>
<sequence>MTTEQQTLRETRPKNGHQDLRSPSLTEADLNITDALQDDEHSQYLPALLGTALLAAVGSVLALFYAPPSTIATLIITGISVVVTRHVWLSRKKARNRGSIWAATNSSSANPNTGELPAVYHTYILGSGGHTGEIFEFVKRSFRGHKNLHRRYIITSGDTHSPHVVARLEALIRDTAGGQATGTWDVVRVARARRVHQPLWTAWYTSMISALSIVNALVKEPRSRPKDTYGTAYRYPHVIVTNGPGTGFIVCLVAYILKLLFIAPANRMKMVYMETWAHISSLSLTGKLFYYTDMADMFLVQHMQLADRIRKPCLQLFQAPDFAKITEAERV</sequence>
<dbReference type="EMBL" id="CP034209">
    <property type="protein sequence ID" value="QBZ64824.1"/>
    <property type="molecule type" value="Genomic_DNA"/>
</dbReference>
<evidence type="ECO:0000313" key="13">
    <source>
        <dbReference type="EMBL" id="QBZ64824.1"/>
    </source>
</evidence>
<accession>A0A4P7NQY5</accession>
<comment type="subunit">
    <text evidence="4">Heterodimer with ALG13 to form a functional enzyme.</text>
</comment>
<comment type="subcellular location">
    <subcellularLocation>
        <location evidence="1">Endoplasmic reticulum membrane</location>
        <topology evidence="1">Single-pass membrane protein</topology>
    </subcellularLocation>
    <subcellularLocation>
        <location evidence="2">Nucleus membrane</location>
        <topology evidence="2">Single-pass membrane protein</topology>
    </subcellularLocation>
</comment>
<evidence type="ECO:0000256" key="5">
    <source>
        <dbReference type="ARBA" id="ARBA00017467"/>
    </source>
</evidence>
<keyword evidence="6 12" id="KW-0812">Transmembrane</keyword>
<evidence type="ECO:0000256" key="4">
    <source>
        <dbReference type="ARBA" id="ARBA00011335"/>
    </source>
</evidence>
<keyword evidence="8 12" id="KW-1133">Transmembrane helix</keyword>
<feature type="region of interest" description="Disordered" evidence="11">
    <location>
        <begin position="1"/>
        <end position="24"/>
    </location>
</feature>
<gene>
    <name evidence="13" type="ORF">PoMZ_06525</name>
</gene>
<organism evidence="13 14">
    <name type="scientific">Pyricularia oryzae</name>
    <name type="common">Rice blast fungus</name>
    <name type="synonym">Magnaporthe oryzae</name>
    <dbReference type="NCBI Taxonomy" id="318829"/>
    <lineage>
        <taxon>Eukaryota</taxon>
        <taxon>Fungi</taxon>
        <taxon>Dikarya</taxon>
        <taxon>Ascomycota</taxon>
        <taxon>Pezizomycotina</taxon>
        <taxon>Sordariomycetes</taxon>
        <taxon>Sordariomycetidae</taxon>
        <taxon>Magnaporthales</taxon>
        <taxon>Pyriculariaceae</taxon>
        <taxon>Pyricularia</taxon>
    </lineage>
</organism>
<dbReference type="InterPro" id="IPR013969">
    <property type="entry name" value="Oligosacch_biosynth_Alg14"/>
</dbReference>
<feature type="transmembrane region" description="Helical" evidence="12">
    <location>
        <begin position="238"/>
        <end position="263"/>
    </location>
</feature>
<evidence type="ECO:0000256" key="6">
    <source>
        <dbReference type="ARBA" id="ARBA00022692"/>
    </source>
</evidence>